<keyword evidence="4 7" id="KW-0812">Transmembrane</keyword>
<evidence type="ECO:0000256" key="2">
    <source>
        <dbReference type="ARBA" id="ARBA00022448"/>
    </source>
</evidence>
<feature type="transmembrane region" description="Helical" evidence="7">
    <location>
        <begin position="207"/>
        <end position="233"/>
    </location>
</feature>
<dbReference type="InterPro" id="IPR050366">
    <property type="entry name" value="BP-dependent_transpt_permease"/>
</dbReference>
<accession>A0A6L6XN90</accession>
<keyword evidence="5 7" id="KW-1133">Transmembrane helix</keyword>
<proteinExistence type="inferred from homology"/>
<protein>
    <submittedName>
        <fullName evidence="9">ABC transporter permease subunit</fullName>
    </submittedName>
</protein>
<dbReference type="PANTHER" id="PTHR43386">
    <property type="entry name" value="OLIGOPEPTIDE TRANSPORT SYSTEM PERMEASE PROTEIN APPC"/>
    <property type="match status" value="1"/>
</dbReference>
<evidence type="ECO:0000259" key="8">
    <source>
        <dbReference type="PROSITE" id="PS50928"/>
    </source>
</evidence>
<evidence type="ECO:0000313" key="10">
    <source>
        <dbReference type="Proteomes" id="UP000473525"/>
    </source>
</evidence>
<dbReference type="InterPro" id="IPR000515">
    <property type="entry name" value="MetI-like"/>
</dbReference>
<dbReference type="Pfam" id="PF12911">
    <property type="entry name" value="OppC_N"/>
    <property type="match status" value="1"/>
</dbReference>
<reference evidence="9 10" key="1">
    <citation type="submission" date="2019-12" db="EMBL/GenBank/DDBJ databases">
        <authorList>
            <person name="Huq M.A."/>
        </authorList>
    </citation>
    <scope>NUCLEOTIDE SEQUENCE [LARGE SCALE GENOMIC DNA]</scope>
    <source>
        <strain evidence="9 10">MAH-18</strain>
    </source>
</reference>
<feature type="transmembrane region" description="Helical" evidence="7">
    <location>
        <begin position="91"/>
        <end position="114"/>
    </location>
</feature>
<dbReference type="Gene3D" id="1.10.3720.10">
    <property type="entry name" value="MetI-like"/>
    <property type="match status" value="1"/>
</dbReference>
<dbReference type="RefSeq" id="WP_157341000.1">
    <property type="nucleotide sequence ID" value="NZ_WSEK01000004.1"/>
</dbReference>
<dbReference type="PANTHER" id="PTHR43386:SF25">
    <property type="entry name" value="PEPTIDE ABC TRANSPORTER PERMEASE PROTEIN"/>
    <property type="match status" value="1"/>
</dbReference>
<dbReference type="InterPro" id="IPR035906">
    <property type="entry name" value="MetI-like_sf"/>
</dbReference>
<evidence type="ECO:0000256" key="7">
    <source>
        <dbReference type="RuleBase" id="RU363032"/>
    </source>
</evidence>
<dbReference type="CDD" id="cd06261">
    <property type="entry name" value="TM_PBP2"/>
    <property type="match status" value="1"/>
</dbReference>
<evidence type="ECO:0000256" key="6">
    <source>
        <dbReference type="ARBA" id="ARBA00023136"/>
    </source>
</evidence>
<keyword evidence="2 7" id="KW-0813">Transport</keyword>
<dbReference type="SUPFAM" id="SSF161098">
    <property type="entry name" value="MetI-like"/>
    <property type="match status" value="1"/>
</dbReference>
<feature type="transmembrane region" description="Helical" evidence="7">
    <location>
        <begin position="257"/>
        <end position="277"/>
    </location>
</feature>
<feature type="transmembrane region" description="Helical" evidence="7">
    <location>
        <begin position="25"/>
        <end position="48"/>
    </location>
</feature>
<evidence type="ECO:0000313" key="9">
    <source>
        <dbReference type="EMBL" id="MVQ48684.1"/>
    </source>
</evidence>
<dbReference type="InterPro" id="IPR025966">
    <property type="entry name" value="OppC_N"/>
</dbReference>
<organism evidence="9 10">
    <name type="scientific">Nocardioides agri</name>
    <dbReference type="NCBI Taxonomy" id="2682843"/>
    <lineage>
        <taxon>Bacteria</taxon>
        <taxon>Bacillati</taxon>
        <taxon>Actinomycetota</taxon>
        <taxon>Actinomycetes</taxon>
        <taxon>Propionibacteriales</taxon>
        <taxon>Nocardioidaceae</taxon>
        <taxon>Nocardioides</taxon>
    </lineage>
</organism>
<sequence length="289" mass="30236">MTALAPTAVVGRARFAKVRAFGGDWIIWLSAGVLVLFALAAVFAPLIAPYDPEATDLRNVLAGPSGDHLLGTDQVGRDTFSRLVYGARTSLVGPLAVVAASTVLGVLVGLVAGWRGGRLDSVISRVLDIMFAFPALLLAILAVTLFGKGLVAPIVAMSIAYTPFIARQVRGLVIASRSRPYVAAYTVQGFSPTDVAVRRVLPNISPLILAQATVMFGYALLDLAAMSFLGLGVQPPTSDWGSMINDSRGAVLLGEPLTAVVPSVAVIVTVIAFNVLGEELGDRIARRDA</sequence>
<dbReference type="GO" id="GO:0055085">
    <property type="term" value="P:transmembrane transport"/>
    <property type="evidence" value="ECO:0007669"/>
    <property type="project" value="InterPro"/>
</dbReference>
<comment type="subcellular location">
    <subcellularLocation>
        <location evidence="1 7">Cell membrane</location>
        <topology evidence="1 7">Multi-pass membrane protein</topology>
    </subcellularLocation>
</comment>
<dbReference type="EMBL" id="WSEK01000004">
    <property type="protein sequence ID" value="MVQ48684.1"/>
    <property type="molecule type" value="Genomic_DNA"/>
</dbReference>
<comment type="similarity">
    <text evidence="7">Belongs to the binding-protein-dependent transport system permease family.</text>
</comment>
<keyword evidence="3" id="KW-1003">Cell membrane</keyword>
<dbReference type="Pfam" id="PF00528">
    <property type="entry name" value="BPD_transp_1"/>
    <property type="match status" value="1"/>
</dbReference>
<evidence type="ECO:0000256" key="5">
    <source>
        <dbReference type="ARBA" id="ARBA00022989"/>
    </source>
</evidence>
<dbReference type="AlphaFoldDB" id="A0A6L6XN90"/>
<keyword evidence="6 7" id="KW-0472">Membrane</keyword>
<gene>
    <name evidence="9" type="ORF">GON03_05780</name>
</gene>
<dbReference type="GO" id="GO:0005886">
    <property type="term" value="C:plasma membrane"/>
    <property type="evidence" value="ECO:0007669"/>
    <property type="project" value="UniProtKB-SubCell"/>
</dbReference>
<keyword evidence="10" id="KW-1185">Reference proteome</keyword>
<evidence type="ECO:0000256" key="1">
    <source>
        <dbReference type="ARBA" id="ARBA00004651"/>
    </source>
</evidence>
<comment type="caution">
    <text evidence="9">The sequence shown here is derived from an EMBL/GenBank/DDBJ whole genome shotgun (WGS) entry which is preliminary data.</text>
</comment>
<name>A0A6L6XN90_9ACTN</name>
<feature type="transmembrane region" description="Helical" evidence="7">
    <location>
        <begin position="126"/>
        <end position="144"/>
    </location>
</feature>
<evidence type="ECO:0000256" key="3">
    <source>
        <dbReference type="ARBA" id="ARBA00022475"/>
    </source>
</evidence>
<dbReference type="Proteomes" id="UP000473525">
    <property type="component" value="Unassembled WGS sequence"/>
</dbReference>
<dbReference type="PROSITE" id="PS50928">
    <property type="entry name" value="ABC_TM1"/>
    <property type="match status" value="1"/>
</dbReference>
<evidence type="ECO:0000256" key="4">
    <source>
        <dbReference type="ARBA" id="ARBA00022692"/>
    </source>
</evidence>
<feature type="domain" description="ABC transmembrane type-1" evidence="8">
    <location>
        <begin position="87"/>
        <end position="277"/>
    </location>
</feature>